<feature type="signal peptide" evidence="2">
    <location>
        <begin position="1"/>
        <end position="16"/>
    </location>
</feature>
<evidence type="ECO:0000313" key="5">
    <source>
        <dbReference type="Proteomes" id="UP001515480"/>
    </source>
</evidence>
<evidence type="ECO:0000259" key="3">
    <source>
        <dbReference type="PROSITE" id="PS50174"/>
    </source>
</evidence>
<accession>A0AB34JBV3</accession>
<organism evidence="4 5">
    <name type="scientific">Prymnesium parvum</name>
    <name type="common">Toxic golden alga</name>
    <dbReference type="NCBI Taxonomy" id="97485"/>
    <lineage>
        <taxon>Eukaryota</taxon>
        <taxon>Haptista</taxon>
        <taxon>Haptophyta</taxon>
        <taxon>Prymnesiophyceae</taxon>
        <taxon>Prymnesiales</taxon>
        <taxon>Prymnesiaceae</taxon>
        <taxon>Prymnesium</taxon>
    </lineage>
</organism>
<dbReference type="Proteomes" id="UP001515480">
    <property type="component" value="Unassembled WGS sequence"/>
</dbReference>
<feature type="region of interest" description="Disordered" evidence="1">
    <location>
        <begin position="23"/>
        <end position="136"/>
    </location>
</feature>
<keyword evidence="5" id="KW-1185">Reference proteome</keyword>
<feature type="chain" id="PRO_5044194208" description="G-patch domain-containing protein" evidence="2">
    <location>
        <begin position="17"/>
        <end position="348"/>
    </location>
</feature>
<evidence type="ECO:0000256" key="2">
    <source>
        <dbReference type="SAM" id="SignalP"/>
    </source>
</evidence>
<dbReference type="InterPro" id="IPR000467">
    <property type="entry name" value="G_patch_dom"/>
</dbReference>
<feature type="compositionally biased region" description="Acidic residues" evidence="1">
    <location>
        <begin position="214"/>
        <end position="229"/>
    </location>
</feature>
<dbReference type="InterPro" id="IPR036867">
    <property type="entry name" value="R3H_dom_sf"/>
</dbReference>
<dbReference type="GO" id="GO:0003676">
    <property type="term" value="F:nucleic acid binding"/>
    <property type="evidence" value="ECO:0007669"/>
    <property type="project" value="InterPro"/>
</dbReference>
<name>A0AB34JBV3_PRYPA</name>
<dbReference type="SUPFAM" id="SSF82708">
    <property type="entry name" value="R3H domain"/>
    <property type="match status" value="1"/>
</dbReference>
<sequence>MRAVVALLLVASLAAAFDSAVVGRTNPSDSEVEDPPDLQRRRGSKLGGSQVGRGARRIGAPARGRSKLHGRARAGRSAIPPPRTTARAPRAAEERDSHPPSPLPSSLSPSSPHASPLPPSSPHASPLPPSSSHASILSPRSTVERLEAAVLSFASGGAAEAALPLLSRADRSLVHMLAEHAGLRVTSRRGLTILSPQPEGDLLEQPWWVGVELEEGESEGEEGREEEGGEAGRRRRRRRVPREARGEPSCAAEAHAAAAGAAPLDTSNKGHQLLRKLGWSPGVGLGASGRADLGTLQLEIESKACPRQRLLRRRLAGSLHKEIFRHVFATMRNLPKRPRRLVVGRAMH</sequence>
<evidence type="ECO:0000256" key="1">
    <source>
        <dbReference type="SAM" id="MobiDB-lite"/>
    </source>
</evidence>
<proteinExistence type="predicted"/>
<protein>
    <recommendedName>
        <fullName evidence="3">G-patch domain-containing protein</fullName>
    </recommendedName>
</protein>
<dbReference type="EMBL" id="JBGBPQ010000010">
    <property type="protein sequence ID" value="KAL1519239.1"/>
    <property type="molecule type" value="Genomic_DNA"/>
</dbReference>
<feature type="region of interest" description="Disordered" evidence="1">
    <location>
        <begin position="214"/>
        <end position="250"/>
    </location>
</feature>
<evidence type="ECO:0000313" key="4">
    <source>
        <dbReference type="EMBL" id="KAL1519239.1"/>
    </source>
</evidence>
<dbReference type="AlphaFoldDB" id="A0AB34JBV3"/>
<feature type="domain" description="G-patch" evidence="3">
    <location>
        <begin position="266"/>
        <end position="294"/>
    </location>
</feature>
<gene>
    <name evidence="4" type="ORF">AB1Y20_003498</name>
</gene>
<comment type="caution">
    <text evidence="4">The sequence shown here is derived from an EMBL/GenBank/DDBJ whole genome shotgun (WGS) entry which is preliminary data.</text>
</comment>
<dbReference type="PROSITE" id="PS50174">
    <property type="entry name" value="G_PATCH"/>
    <property type="match status" value="1"/>
</dbReference>
<dbReference type="Pfam" id="PF01585">
    <property type="entry name" value="G-patch"/>
    <property type="match status" value="1"/>
</dbReference>
<feature type="compositionally biased region" description="Low complexity" evidence="1">
    <location>
        <begin position="104"/>
        <end position="114"/>
    </location>
</feature>
<keyword evidence="2" id="KW-0732">Signal</keyword>
<feature type="compositionally biased region" description="Pro residues" evidence="1">
    <location>
        <begin position="115"/>
        <end position="129"/>
    </location>
</feature>
<reference evidence="4 5" key="1">
    <citation type="journal article" date="2024" name="Science">
        <title>Giant polyketide synthase enzymes in the biosynthesis of giant marine polyether toxins.</title>
        <authorList>
            <person name="Fallon T.R."/>
            <person name="Shende V.V."/>
            <person name="Wierzbicki I.H."/>
            <person name="Pendleton A.L."/>
            <person name="Watervoot N.F."/>
            <person name="Auber R.P."/>
            <person name="Gonzalez D.J."/>
            <person name="Wisecaver J.H."/>
            <person name="Moore B.S."/>
        </authorList>
    </citation>
    <scope>NUCLEOTIDE SEQUENCE [LARGE SCALE GENOMIC DNA]</scope>
    <source>
        <strain evidence="4 5">12B1</strain>
    </source>
</reference>
<feature type="compositionally biased region" description="Basic residues" evidence="1">
    <location>
        <begin position="64"/>
        <end position="74"/>
    </location>
</feature>